<proteinExistence type="predicted"/>
<organism evidence="1">
    <name type="scientific">Culex pipiens</name>
    <name type="common">House mosquito</name>
    <dbReference type="NCBI Taxonomy" id="7175"/>
    <lineage>
        <taxon>Eukaryota</taxon>
        <taxon>Metazoa</taxon>
        <taxon>Ecdysozoa</taxon>
        <taxon>Arthropoda</taxon>
        <taxon>Hexapoda</taxon>
        <taxon>Insecta</taxon>
        <taxon>Pterygota</taxon>
        <taxon>Neoptera</taxon>
        <taxon>Endopterygota</taxon>
        <taxon>Diptera</taxon>
        <taxon>Nematocera</taxon>
        <taxon>Culicoidea</taxon>
        <taxon>Culicidae</taxon>
        <taxon>Culicinae</taxon>
        <taxon>Culicini</taxon>
        <taxon>Culex</taxon>
        <taxon>Culex</taxon>
    </lineage>
</organism>
<dbReference type="EMBL" id="HBUE01082815">
    <property type="protein sequence ID" value="CAG6478291.1"/>
    <property type="molecule type" value="Transcribed_RNA"/>
</dbReference>
<evidence type="ECO:0000313" key="1">
    <source>
        <dbReference type="EMBL" id="CAG6478291.1"/>
    </source>
</evidence>
<sequence>MLFVVEFERHVVPQIVTVANYGQRFLRANGQLLMGPGILQQIANFGQILLGDATAKDAFASGLQGALWTNFHYLHPGWIGGRAVPGFFKLADQTFKLLAFRLLQAIALTVETAQFASCQ</sequence>
<reference evidence="1" key="1">
    <citation type="submission" date="2021-05" db="EMBL/GenBank/DDBJ databases">
        <authorList>
            <person name="Alioto T."/>
            <person name="Alioto T."/>
            <person name="Gomez Garrido J."/>
        </authorList>
    </citation>
    <scope>NUCLEOTIDE SEQUENCE</scope>
</reference>
<name>A0A8D8BM94_CULPI</name>
<protein>
    <submittedName>
        <fullName evidence="1">(northern house mosquito) hypothetical protein</fullName>
    </submittedName>
</protein>
<dbReference type="AlphaFoldDB" id="A0A8D8BM94"/>
<accession>A0A8D8BM94</accession>